<evidence type="ECO:0000313" key="2">
    <source>
        <dbReference type="Proteomes" id="UP001233172"/>
    </source>
</evidence>
<protein>
    <submittedName>
        <fullName evidence="1">Uncharacterized protein</fullName>
    </submittedName>
</protein>
<proteinExistence type="predicted"/>
<dbReference type="Proteomes" id="UP001233172">
    <property type="component" value="Unassembled WGS sequence"/>
</dbReference>
<name>A0AAD8C3Q7_BIOPF</name>
<accession>A0AAD8C3Q7</accession>
<evidence type="ECO:0000313" key="1">
    <source>
        <dbReference type="EMBL" id="KAK0065936.1"/>
    </source>
</evidence>
<keyword evidence="2" id="KW-1185">Reference proteome</keyword>
<organism evidence="1 2">
    <name type="scientific">Biomphalaria pfeifferi</name>
    <name type="common">Bloodfluke planorb</name>
    <name type="synonym">Freshwater snail</name>
    <dbReference type="NCBI Taxonomy" id="112525"/>
    <lineage>
        <taxon>Eukaryota</taxon>
        <taxon>Metazoa</taxon>
        <taxon>Spiralia</taxon>
        <taxon>Lophotrochozoa</taxon>
        <taxon>Mollusca</taxon>
        <taxon>Gastropoda</taxon>
        <taxon>Heterobranchia</taxon>
        <taxon>Euthyneura</taxon>
        <taxon>Panpulmonata</taxon>
        <taxon>Hygrophila</taxon>
        <taxon>Lymnaeoidea</taxon>
        <taxon>Planorbidae</taxon>
        <taxon>Biomphalaria</taxon>
    </lineage>
</organism>
<reference evidence="1" key="1">
    <citation type="journal article" date="2023" name="PLoS Negl. Trop. Dis.">
        <title>A genome sequence for Biomphalaria pfeifferi, the major vector snail for the human-infecting parasite Schistosoma mansoni.</title>
        <authorList>
            <person name="Bu L."/>
            <person name="Lu L."/>
            <person name="Laidemitt M.R."/>
            <person name="Zhang S.M."/>
            <person name="Mutuku M."/>
            <person name="Mkoji G."/>
            <person name="Steinauer M."/>
            <person name="Loker E.S."/>
        </authorList>
    </citation>
    <scope>NUCLEOTIDE SEQUENCE</scope>
    <source>
        <strain evidence="1">KasaAsao</strain>
    </source>
</reference>
<dbReference type="AlphaFoldDB" id="A0AAD8C3Q7"/>
<dbReference type="EMBL" id="JASAOG010000012">
    <property type="protein sequence ID" value="KAK0065936.1"/>
    <property type="molecule type" value="Genomic_DNA"/>
</dbReference>
<reference evidence="1" key="2">
    <citation type="submission" date="2023-04" db="EMBL/GenBank/DDBJ databases">
        <authorList>
            <person name="Bu L."/>
            <person name="Lu L."/>
            <person name="Laidemitt M.R."/>
            <person name="Zhang S.M."/>
            <person name="Mutuku M."/>
            <person name="Mkoji G."/>
            <person name="Steinauer M."/>
            <person name="Loker E.S."/>
        </authorList>
    </citation>
    <scope>NUCLEOTIDE SEQUENCE</scope>
    <source>
        <strain evidence="1">KasaAsao</strain>
        <tissue evidence="1">Whole Snail</tissue>
    </source>
</reference>
<sequence length="132" mass="15130">MKTKKLVVYQDASIYWKEHIVELLDRGDKLGLQVWGGRGMHNIPGATLKGMFDFFGDQPCAYINYTQLQAGVNVFKQTPFVVRSILEPWAKCVVELDCFCPNCTRGHRDCSSRNNTLHKCHRQVQCGTKHKQ</sequence>
<comment type="caution">
    <text evidence="1">The sequence shown here is derived from an EMBL/GenBank/DDBJ whole genome shotgun (WGS) entry which is preliminary data.</text>
</comment>
<gene>
    <name evidence="1" type="ORF">Bpfe_004733</name>
</gene>